<protein>
    <submittedName>
        <fullName evidence="1">Uncharacterized protein</fullName>
    </submittedName>
</protein>
<name>A0A392VUN9_9FABA</name>
<evidence type="ECO:0000313" key="2">
    <source>
        <dbReference type="Proteomes" id="UP000265520"/>
    </source>
</evidence>
<keyword evidence="2" id="KW-1185">Reference proteome</keyword>
<proteinExistence type="predicted"/>
<comment type="caution">
    <text evidence="1">The sequence shown here is derived from an EMBL/GenBank/DDBJ whole genome shotgun (WGS) entry which is preliminary data.</text>
</comment>
<feature type="non-terminal residue" evidence="1">
    <location>
        <position position="1"/>
    </location>
</feature>
<dbReference type="EMBL" id="LXQA011291279">
    <property type="protein sequence ID" value="MCI92114.1"/>
    <property type="molecule type" value="Genomic_DNA"/>
</dbReference>
<dbReference type="AlphaFoldDB" id="A0A392VUN9"/>
<reference evidence="1 2" key="1">
    <citation type="journal article" date="2018" name="Front. Plant Sci.">
        <title>Red Clover (Trifolium pratense) and Zigzag Clover (T. medium) - A Picture of Genomic Similarities and Differences.</title>
        <authorList>
            <person name="Dluhosova J."/>
            <person name="Istvanek J."/>
            <person name="Nedelnik J."/>
            <person name="Repkova J."/>
        </authorList>
    </citation>
    <scope>NUCLEOTIDE SEQUENCE [LARGE SCALE GENOMIC DNA]</scope>
    <source>
        <strain evidence="2">cv. 10/8</strain>
        <tissue evidence="1">Leaf</tissue>
    </source>
</reference>
<dbReference type="Proteomes" id="UP000265520">
    <property type="component" value="Unassembled WGS sequence"/>
</dbReference>
<evidence type="ECO:0000313" key="1">
    <source>
        <dbReference type="EMBL" id="MCI92114.1"/>
    </source>
</evidence>
<sequence length="60" mass="6714">SESFTAVYCFVLRRCCPPPTCSARFFCVANHCCCITGHRVSRRFVAGRSVQVVVVVDWSV</sequence>
<organism evidence="1 2">
    <name type="scientific">Trifolium medium</name>
    <dbReference type="NCBI Taxonomy" id="97028"/>
    <lineage>
        <taxon>Eukaryota</taxon>
        <taxon>Viridiplantae</taxon>
        <taxon>Streptophyta</taxon>
        <taxon>Embryophyta</taxon>
        <taxon>Tracheophyta</taxon>
        <taxon>Spermatophyta</taxon>
        <taxon>Magnoliopsida</taxon>
        <taxon>eudicotyledons</taxon>
        <taxon>Gunneridae</taxon>
        <taxon>Pentapetalae</taxon>
        <taxon>rosids</taxon>
        <taxon>fabids</taxon>
        <taxon>Fabales</taxon>
        <taxon>Fabaceae</taxon>
        <taxon>Papilionoideae</taxon>
        <taxon>50 kb inversion clade</taxon>
        <taxon>NPAAA clade</taxon>
        <taxon>Hologalegina</taxon>
        <taxon>IRL clade</taxon>
        <taxon>Trifolieae</taxon>
        <taxon>Trifolium</taxon>
    </lineage>
</organism>
<accession>A0A392VUN9</accession>